<dbReference type="Pfam" id="PF21245">
    <property type="entry name" value="PI4KB-PIK1_PIK"/>
    <property type="match status" value="1"/>
</dbReference>
<dbReference type="SMART" id="SM00146">
    <property type="entry name" value="PI3Kc"/>
    <property type="match status" value="1"/>
</dbReference>
<dbReference type="InterPro" id="IPR049160">
    <property type="entry name" value="PI4KB-PIK1_PIK"/>
</dbReference>
<dbReference type="InterPro" id="IPR001263">
    <property type="entry name" value="PI3K_accessory_dom"/>
</dbReference>
<evidence type="ECO:0000313" key="9">
    <source>
        <dbReference type="EMBL" id="KAJ3225831.1"/>
    </source>
</evidence>
<proteinExistence type="inferred from homology"/>
<evidence type="ECO:0000256" key="1">
    <source>
        <dbReference type="ARBA" id="ARBA00001686"/>
    </source>
</evidence>
<dbReference type="EMBL" id="JADGJW010000051">
    <property type="protein sequence ID" value="KAJ3225831.1"/>
    <property type="molecule type" value="Genomic_DNA"/>
</dbReference>
<accession>A0AAD5U6C5</accession>
<gene>
    <name evidence="9" type="primary">PIK1</name>
    <name evidence="9" type="ORF">HK099_006129</name>
</gene>
<evidence type="ECO:0000313" key="10">
    <source>
        <dbReference type="Proteomes" id="UP001211065"/>
    </source>
</evidence>
<dbReference type="PROSITE" id="PS50290">
    <property type="entry name" value="PI3_4_KINASE_3"/>
    <property type="match status" value="1"/>
</dbReference>
<dbReference type="GO" id="GO:0046854">
    <property type="term" value="P:phosphatidylinositol phosphate biosynthetic process"/>
    <property type="evidence" value="ECO:0007669"/>
    <property type="project" value="InterPro"/>
</dbReference>
<keyword evidence="10" id="KW-1185">Reference proteome</keyword>
<dbReference type="GO" id="GO:0005737">
    <property type="term" value="C:cytoplasm"/>
    <property type="evidence" value="ECO:0007669"/>
    <property type="project" value="TreeGrafter"/>
</dbReference>
<comment type="similarity">
    <text evidence="2">Belongs to the PI3/PI4-kinase family. Type III PI4K subfamily.</text>
</comment>
<dbReference type="SUPFAM" id="SSF48371">
    <property type="entry name" value="ARM repeat"/>
    <property type="match status" value="1"/>
</dbReference>
<keyword evidence="4" id="KW-0808">Transferase</keyword>
<feature type="region of interest" description="Disordered" evidence="6">
    <location>
        <begin position="187"/>
        <end position="235"/>
    </location>
</feature>
<dbReference type="SUPFAM" id="SSF56112">
    <property type="entry name" value="Protein kinase-like (PK-like)"/>
    <property type="match status" value="1"/>
</dbReference>
<comment type="catalytic activity">
    <reaction evidence="1">
        <text>a 1,2-diacyl-sn-glycero-3-phospho-(1D-myo-inositol) + ATP = a 1,2-diacyl-sn-glycero-3-phospho-(1D-myo-inositol 4-phosphate) + ADP + H(+)</text>
        <dbReference type="Rhea" id="RHEA:19877"/>
        <dbReference type="ChEBI" id="CHEBI:15378"/>
        <dbReference type="ChEBI" id="CHEBI:30616"/>
        <dbReference type="ChEBI" id="CHEBI:57880"/>
        <dbReference type="ChEBI" id="CHEBI:58178"/>
        <dbReference type="ChEBI" id="CHEBI:456216"/>
        <dbReference type="EC" id="2.7.1.67"/>
    </reaction>
</comment>
<evidence type="ECO:0000256" key="2">
    <source>
        <dbReference type="ARBA" id="ARBA00006209"/>
    </source>
</evidence>
<reference evidence="9" key="1">
    <citation type="submission" date="2020-05" db="EMBL/GenBank/DDBJ databases">
        <title>Phylogenomic resolution of chytrid fungi.</title>
        <authorList>
            <person name="Stajich J.E."/>
            <person name="Amses K."/>
            <person name="Simmons R."/>
            <person name="Seto K."/>
            <person name="Myers J."/>
            <person name="Bonds A."/>
            <person name="Quandt C.A."/>
            <person name="Barry K."/>
            <person name="Liu P."/>
            <person name="Grigoriev I."/>
            <person name="Longcore J.E."/>
            <person name="James T.Y."/>
        </authorList>
    </citation>
    <scope>NUCLEOTIDE SEQUENCE</scope>
    <source>
        <strain evidence="9">JEL0476</strain>
    </source>
</reference>
<dbReference type="GO" id="GO:0016020">
    <property type="term" value="C:membrane"/>
    <property type="evidence" value="ECO:0007669"/>
    <property type="project" value="TreeGrafter"/>
</dbReference>
<dbReference type="Gene3D" id="3.30.1010.10">
    <property type="entry name" value="Phosphatidylinositol 3-kinase Catalytic Subunit, Chain A, domain 4"/>
    <property type="match status" value="1"/>
</dbReference>
<dbReference type="EC" id="2.7.1.67" evidence="3"/>
<evidence type="ECO:0000256" key="4">
    <source>
        <dbReference type="ARBA" id="ARBA00022679"/>
    </source>
</evidence>
<dbReference type="Pfam" id="PF00454">
    <property type="entry name" value="PI3_PI4_kinase"/>
    <property type="match status" value="1"/>
</dbReference>
<dbReference type="InterPro" id="IPR016024">
    <property type="entry name" value="ARM-type_fold"/>
</dbReference>
<feature type="compositionally biased region" description="Low complexity" evidence="6">
    <location>
        <begin position="202"/>
        <end position="217"/>
    </location>
</feature>
<dbReference type="PROSITE" id="PS51545">
    <property type="entry name" value="PIK_HELICAL"/>
    <property type="match status" value="1"/>
</dbReference>
<dbReference type="Gene3D" id="1.10.1070.11">
    <property type="entry name" value="Phosphatidylinositol 3-/4-kinase, catalytic domain"/>
    <property type="match status" value="2"/>
</dbReference>
<dbReference type="Proteomes" id="UP001211065">
    <property type="component" value="Unassembled WGS sequence"/>
</dbReference>
<sequence length="950" mass="108032">MSSNDLLLRLFQSDYFDARLAIQYLHRYNNNIGIQHYICNRLKNFPSKDVEFLLPQLCHLLLRQTSNSVALEEFILFKCESDIHIALLSLWYIQSYFHDLKSEPLHPSYNLCQRVYNRCQAVIFNESSKSNEEDNDVKNFISSVPIKENIPAAIIGIGSILGAAAFPFAPDVRQLVLSQGRKGRSYSFDQRSIERNTDNSYRRSTTSIPTSPTSSYPVLKSSMDSAQSDNSDMKKSSSLNNLKLLARISSNSPSLEDLRKGQAFSFGGYIDRTLNALSDDGANQISFKGTSPKHEGNILKNTHYVHSELQFILALVEIGRRLISVPREVRQTSLVAELTLLNHNLPADVCIPLWCESHDKNKHHRVMRISPDDCVVLNSADRAPYLMMVEVVDSCPIDTNYPENKFKADSHNAAHDSENKIIPGHNFKDHIELVTDLSGLLNTGDVNVKKNKNKEKCIVNEEEISNDFSEINLDEESKNENKNNYRFPNSYQSREEFIPVSLTSPEEYHQLVLNRRNSASNLSKINGSGVIDDFNEKLRTAAVMLAQLYQQQQKEIKFLKSLKKKKQTPLSKSTTNASTYTAVHALDGDYTLDDKLKYHKWDTEFELIRNRLEIQIANRKNGVSLGIEDLTDEILDEQQEQNYLEKAKRKEVNNDINHNGIMSATNEDPSARVFQESFKDKVERIKSNSPYGNLPNWSLISVIVKVGGDLRQEQFALQLINEIDRIWKESGVGTWVNCYRILVTSEDSGFIETIPDSISVHSVKKEGYAKELNQKGVAFTLYDYFVQQFGEPGSESFLVAQDNFMRSLAGYCIVCYILQVKDSPGSMGFELAPFKFPQEYIDILDGFDSPKFKEFRNLCKLSFLTLRKSNEKLISLVEIMEKGSYLACFTGVSSKPSQNFSDTIIPFRNSFSSDIIRANEVDSNFIQLDESEYPVSKALCDSGRSCRQFD</sequence>
<feature type="domain" description="PIK helical" evidence="8">
    <location>
        <begin position="1"/>
        <end position="119"/>
    </location>
</feature>
<organism evidence="9 10">
    <name type="scientific">Clydaea vesicula</name>
    <dbReference type="NCBI Taxonomy" id="447962"/>
    <lineage>
        <taxon>Eukaryota</taxon>
        <taxon>Fungi</taxon>
        <taxon>Fungi incertae sedis</taxon>
        <taxon>Chytridiomycota</taxon>
        <taxon>Chytridiomycota incertae sedis</taxon>
        <taxon>Chytridiomycetes</taxon>
        <taxon>Lobulomycetales</taxon>
        <taxon>Lobulomycetaceae</taxon>
        <taxon>Clydaea</taxon>
    </lineage>
</organism>
<dbReference type="InterPro" id="IPR042236">
    <property type="entry name" value="PI3K_accessory_sf"/>
</dbReference>
<feature type="domain" description="PI3K/PI4K catalytic" evidence="7">
    <location>
        <begin position="676"/>
        <end position="822"/>
    </location>
</feature>
<dbReference type="PANTHER" id="PTHR10048">
    <property type="entry name" value="PHOSPHATIDYLINOSITOL KINASE"/>
    <property type="match status" value="1"/>
</dbReference>
<dbReference type="GO" id="GO:0004430">
    <property type="term" value="F:1-phosphatidylinositol 4-kinase activity"/>
    <property type="evidence" value="ECO:0007669"/>
    <property type="project" value="UniProtKB-EC"/>
</dbReference>
<dbReference type="PANTHER" id="PTHR10048:SF22">
    <property type="entry name" value="PHOSPHATIDYLINOSITOL 4-KINASE BETA"/>
    <property type="match status" value="1"/>
</dbReference>
<dbReference type="AlphaFoldDB" id="A0AAD5U6C5"/>
<evidence type="ECO:0000259" key="7">
    <source>
        <dbReference type="PROSITE" id="PS50290"/>
    </source>
</evidence>
<evidence type="ECO:0000259" key="8">
    <source>
        <dbReference type="PROSITE" id="PS51545"/>
    </source>
</evidence>
<keyword evidence="5" id="KW-0418">Kinase</keyword>
<name>A0AAD5U6C5_9FUNG</name>
<evidence type="ECO:0000256" key="6">
    <source>
        <dbReference type="SAM" id="MobiDB-lite"/>
    </source>
</evidence>
<dbReference type="InterPro" id="IPR036940">
    <property type="entry name" value="PI3/4_kinase_cat_sf"/>
</dbReference>
<dbReference type="Gene3D" id="1.25.40.70">
    <property type="entry name" value="Phosphatidylinositol 3-kinase, accessory domain (PIK)"/>
    <property type="match status" value="1"/>
</dbReference>
<feature type="compositionally biased region" description="Basic and acidic residues" evidence="6">
    <location>
        <begin position="191"/>
        <end position="201"/>
    </location>
</feature>
<evidence type="ECO:0000256" key="5">
    <source>
        <dbReference type="ARBA" id="ARBA00022777"/>
    </source>
</evidence>
<dbReference type="GO" id="GO:0048015">
    <property type="term" value="P:phosphatidylinositol-mediated signaling"/>
    <property type="evidence" value="ECO:0007669"/>
    <property type="project" value="TreeGrafter"/>
</dbReference>
<dbReference type="InterPro" id="IPR011009">
    <property type="entry name" value="Kinase-like_dom_sf"/>
</dbReference>
<evidence type="ECO:0000256" key="3">
    <source>
        <dbReference type="ARBA" id="ARBA00012169"/>
    </source>
</evidence>
<dbReference type="InterPro" id="IPR000403">
    <property type="entry name" value="PI3/4_kinase_cat_dom"/>
</dbReference>
<protein>
    <recommendedName>
        <fullName evidence="3">1-phosphatidylinositol 4-kinase</fullName>
        <ecNumber evidence="3">2.7.1.67</ecNumber>
    </recommendedName>
</protein>
<dbReference type="InterPro" id="IPR015433">
    <property type="entry name" value="PI3/4_kinase"/>
</dbReference>
<comment type="caution">
    <text evidence="9">The sequence shown here is derived from an EMBL/GenBank/DDBJ whole genome shotgun (WGS) entry which is preliminary data.</text>
</comment>